<dbReference type="Pfam" id="PF03610">
    <property type="entry name" value="EIIA-man"/>
    <property type="match status" value="1"/>
</dbReference>
<keyword evidence="8" id="KW-0418">Kinase</keyword>
<name>A0ABZ0QMU7_9FIRM</name>
<gene>
    <name evidence="8" type="primary">dhaM</name>
    <name evidence="8" type="ORF">Q5761_08290</name>
</gene>
<feature type="compositionally biased region" description="Gly residues" evidence="6">
    <location>
        <begin position="15"/>
        <end position="26"/>
    </location>
</feature>
<sequence>MTAGLEARGPSPSPGGQGGSASGAGAGSPTPTALVLVSHSRRLAEGVRELAAQMAGPAVPILVAGGLDDGTLGTDATRILAVLEEALRRAAGVVVLVDLGSAYLNAVTALELLAEDRRARVHVADAPLVEGAVLAAVAASVGEAAATVRQRAEEARGMRKVPE</sequence>
<evidence type="ECO:0000256" key="1">
    <source>
        <dbReference type="ARBA" id="ARBA00001113"/>
    </source>
</evidence>
<dbReference type="Gene3D" id="3.40.50.510">
    <property type="entry name" value="Phosphotransferase system, mannose-type IIA component"/>
    <property type="match status" value="1"/>
</dbReference>
<comment type="subunit">
    <text evidence="5">Homodimer. The dihydroxyacetone kinase complex is composed of a homodimer of DhaM, a homodimer of DhaK and the subunit DhaL.</text>
</comment>
<dbReference type="InterPro" id="IPR004701">
    <property type="entry name" value="PTS_EIIA_man-typ"/>
</dbReference>
<dbReference type="Proteomes" id="UP001304683">
    <property type="component" value="Chromosome"/>
</dbReference>
<evidence type="ECO:0000313" key="8">
    <source>
        <dbReference type="EMBL" id="WPD18368.1"/>
    </source>
</evidence>
<dbReference type="InterPro" id="IPR036662">
    <property type="entry name" value="PTS_EIIA_man-typ_sf"/>
</dbReference>
<dbReference type="PANTHER" id="PTHR38594:SF1">
    <property type="entry name" value="PEP-DEPENDENT DIHYDROXYACETONE KINASE, PHOSPHORYL DONOR SUBUNIT DHAM"/>
    <property type="match status" value="1"/>
</dbReference>
<evidence type="ECO:0000259" key="7">
    <source>
        <dbReference type="PROSITE" id="PS51096"/>
    </source>
</evidence>
<dbReference type="PROSITE" id="PS51096">
    <property type="entry name" value="PTS_EIIA_TYPE_4"/>
    <property type="match status" value="1"/>
</dbReference>
<organism evidence="8 9">
    <name type="scientific">Thermaerobacter composti</name>
    <dbReference type="NCBI Taxonomy" id="554949"/>
    <lineage>
        <taxon>Bacteria</taxon>
        <taxon>Bacillati</taxon>
        <taxon>Bacillota</taxon>
        <taxon>Clostridia</taxon>
        <taxon>Eubacteriales</taxon>
        <taxon>Clostridiales Family XVII. Incertae Sedis</taxon>
        <taxon>Thermaerobacter</taxon>
    </lineage>
</organism>
<dbReference type="InterPro" id="IPR012844">
    <property type="entry name" value="DhaM_N"/>
</dbReference>
<evidence type="ECO:0000256" key="4">
    <source>
        <dbReference type="ARBA" id="ARBA00022679"/>
    </source>
</evidence>
<evidence type="ECO:0000256" key="3">
    <source>
        <dbReference type="ARBA" id="ARBA00012095"/>
    </source>
</evidence>
<dbReference type="PANTHER" id="PTHR38594">
    <property type="entry name" value="PEP-DEPENDENT DIHYDROXYACETONE KINASE, PHOSPHORYL DONOR SUBUNIT DHAM"/>
    <property type="match status" value="1"/>
</dbReference>
<reference evidence="8 9" key="1">
    <citation type="submission" date="2023-08" db="EMBL/GenBank/DDBJ databases">
        <title>Genome sequence of Thermaerobacter compostii strain Ins1, a spore-forming filamentous bacterium isolated from a deep geothermal reservoir.</title>
        <authorList>
            <person name="Bregnard D."/>
            <person name="Gonzalez D."/>
            <person name="Junier P."/>
        </authorList>
    </citation>
    <scope>NUCLEOTIDE SEQUENCE [LARGE SCALE GENOMIC DNA]</scope>
    <source>
        <strain evidence="8 9">Ins1</strain>
    </source>
</reference>
<evidence type="ECO:0000256" key="6">
    <source>
        <dbReference type="SAM" id="MobiDB-lite"/>
    </source>
</evidence>
<dbReference type="RefSeq" id="WP_318750213.1">
    <property type="nucleotide sequence ID" value="NZ_CP132508.1"/>
</dbReference>
<keyword evidence="4 8" id="KW-0808">Transferase</keyword>
<dbReference type="GO" id="GO:0047324">
    <property type="term" value="F:phosphoenolpyruvate-glycerone phosphotransferase activity"/>
    <property type="evidence" value="ECO:0007669"/>
    <property type="project" value="UniProtKB-EC"/>
</dbReference>
<proteinExistence type="predicted"/>
<dbReference type="EC" id="2.7.1.121" evidence="3"/>
<keyword evidence="9" id="KW-1185">Reference proteome</keyword>
<comment type="catalytic activity">
    <reaction evidence="1">
        <text>dihydroxyacetone + phosphoenolpyruvate = dihydroxyacetone phosphate + pyruvate</text>
        <dbReference type="Rhea" id="RHEA:18381"/>
        <dbReference type="ChEBI" id="CHEBI:15361"/>
        <dbReference type="ChEBI" id="CHEBI:16016"/>
        <dbReference type="ChEBI" id="CHEBI:57642"/>
        <dbReference type="ChEBI" id="CHEBI:58702"/>
        <dbReference type="EC" id="2.7.1.121"/>
    </reaction>
</comment>
<dbReference type="EMBL" id="CP132508">
    <property type="protein sequence ID" value="WPD18368.1"/>
    <property type="molecule type" value="Genomic_DNA"/>
</dbReference>
<feature type="region of interest" description="Disordered" evidence="6">
    <location>
        <begin position="1"/>
        <end position="31"/>
    </location>
</feature>
<evidence type="ECO:0000256" key="5">
    <source>
        <dbReference type="ARBA" id="ARBA00046577"/>
    </source>
</evidence>
<evidence type="ECO:0000256" key="2">
    <source>
        <dbReference type="ARBA" id="ARBA00002788"/>
    </source>
</evidence>
<evidence type="ECO:0000313" key="9">
    <source>
        <dbReference type="Proteomes" id="UP001304683"/>
    </source>
</evidence>
<accession>A0ABZ0QMU7</accession>
<protein>
    <recommendedName>
        <fullName evidence="3">phosphoenolpyruvate--glycerone phosphotransferase</fullName>
        <ecNumber evidence="3">2.7.1.121</ecNumber>
    </recommendedName>
</protein>
<dbReference type="NCBIfam" id="TIGR02364">
    <property type="entry name" value="dha_pts"/>
    <property type="match status" value="1"/>
</dbReference>
<dbReference type="InterPro" id="IPR039643">
    <property type="entry name" value="DhaM"/>
</dbReference>
<dbReference type="SUPFAM" id="SSF53062">
    <property type="entry name" value="PTS system fructose IIA component-like"/>
    <property type="match status" value="1"/>
</dbReference>
<comment type="function">
    <text evidence="2">Component of the dihydroxyacetone kinase complex, which is responsible for the phosphoenolpyruvate (PEP)-dependent phosphorylation of dihydroxyacetone. DhaM serves as the phosphoryl donor. Is phosphorylated by phosphoenolpyruvate in an EI- and HPr-dependent reaction, and a phosphorelay system on histidine residues finally leads to phosphoryl transfer to DhaL and dihydroxyacetone.</text>
</comment>
<feature type="domain" description="PTS EIIA type-4" evidence="7">
    <location>
        <begin position="31"/>
        <end position="163"/>
    </location>
</feature>